<organism evidence="2 3">
    <name type="scientific">Ambispora leptoticha</name>
    <dbReference type="NCBI Taxonomy" id="144679"/>
    <lineage>
        <taxon>Eukaryota</taxon>
        <taxon>Fungi</taxon>
        <taxon>Fungi incertae sedis</taxon>
        <taxon>Mucoromycota</taxon>
        <taxon>Glomeromycotina</taxon>
        <taxon>Glomeromycetes</taxon>
        <taxon>Archaeosporales</taxon>
        <taxon>Ambisporaceae</taxon>
        <taxon>Ambispora</taxon>
    </lineage>
</organism>
<dbReference type="OrthoDB" id="5577153at2759"/>
<feature type="non-terminal residue" evidence="2">
    <location>
        <position position="245"/>
    </location>
</feature>
<keyword evidence="3" id="KW-1185">Reference proteome</keyword>
<comment type="caution">
    <text evidence="2">The sequence shown here is derived from an EMBL/GenBank/DDBJ whole genome shotgun (WGS) entry which is preliminary data.</text>
</comment>
<sequence>MGEVHFVVNNEDDTDEEVFAKYYEPPSLDDFKELSKCAPFILFRIKVNKALQKGGRVKTAGKISRLASKLWDTMHDDEKYQYEQLSTVLSHQPDNWTNISSMQYLQILTSNANLPGSELSRVDVSNTSSMDHQIPNVNLPGSELSRVDVSNTSSMDHQIPNVNLPGFELSRVDVSNTSSMDPNANMPESELSRVDVLDISSMDYQIPNANMPGSELSRVDVSNTSSMDHQISNVNLPGSELSRVD</sequence>
<dbReference type="EMBL" id="CAJVPS010024401">
    <property type="protein sequence ID" value="CAG8716286.1"/>
    <property type="molecule type" value="Genomic_DNA"/>
</dbReference>
<evidence type="ECO:0000256" key="1">
    <source>
        <dbReference type="SAM" id="MobiDB-lite"/>
    </source>
</evidence>
<gene>
    <name evidence="2" type="ORF">ALEPTO_LOCUS12089</name>
</gene>
<dbReference type="SUPFAM" id="SSF141571">
    <property type="entry name" value="Pentapeptide repeat-like"/>
    <property type="match status" value="1"/>
</dbReference>
<feature type="region of interest" description="Disordered" evidence="1">
    <location>
        <begin position="226"/>
        <end position="245"/>
    </location>
</feature>
<dbReference type="AlphaFoldDB" id="A0A9N9NA26"/>
<feature type="compositionally biased region" description="Polar residues" evidence="1">
    <location>
        <begin position="226"/>
        <end position="236"/>
    </location>
</feature>
<dbReference type="Gene3D" id="1.10.30.10">
    <property type="entry name" value="High mobility group box domain"/>
    <property type="match status" value="1"/>
</dbReference>
<dbReference type="Proteomes" id="UP000789508">
    <property type="component" value="Unassembled WGS sequence"/>
</dbReference>
<protein>
    <submittedName>
        <fullName evidence="2">2434_t:CDS:1</fullName>
    </submittedName>
</protein>
<dbReference type="InterPro" id="IPR036910">
    <property type="entry name" value="HMG_box_dom_sf"/>
</dbReference>
<reference evidence="2" key="1">
    <citation type="submission" date="2021-06" db="EMBL/GenBank/DDBJ databases">
        <authorList>
            <person name="Kallberg Y."/>
            <person name="Tangrot J."/>
            <person name="Rosling A."/>
        </authorList>
    </citation>
    <scope>NUCLEOTIDE SEQUENCE</scope>
    <source>
        <strain evidence="2">FL130A</strain>
    </source>
</reference>
<proteinExistence type="predicted"/>
<name>A0A9N9NA26_9GLOM</name>
<dbReference type="SUPFAM" id="SSF47095">
    <property type="entry name" value="HMG-box"/>
    <property type="match status" value="1"/>
</dbReference>
<evidence type="ECO:0000313" key="2">
    <source>
        <dbReference type="EMBL" id="CAG8716286.1"/>
    </source>
</evidence>
<accession>A0A9N9NA26</accession>
<evidence type="ECO:0000313" key="3">
    <source>
        <dbReference type="Proteomes" id="UP000789508"/>
    </source>
</evidence>
<dbReference type="Gene3D" id="2.160.20.80">
    <property type="entry name" value="E3 ubiquitin-protein ligase SopA"/>
    <property type="match status" value="1"/>
</dbReference>